<sequence>MHKTLLVGALTLIALPAQAEIVSEYTSFDPTADCHVIAQSDEGPTSDRVCKGYGNYPVFLTDTDGRQTVTVGFANDRGMPTFSRFNYAGDKIEWRIDRNGAKDRPYAAIQRWFLADAEGEWTTELLAVYRVGQPAEGGACTIGYLSGQNVNERARELADAKAADFTCGTDQPDIDAALESDIAPQ</sequence>
<accession>A0A934SGW1</accession>
<dbReference type="AlphaFoldDB" id="A0A934SGW1"/>
<protein>
    <submittedName>
        <fullName evidence="2">Uncharacterized protein</fullName>
    </submittedName>
</protein>
<evidence type="ECO:0000256" key="1">
    <source>
        <dbReference type="SAM" id="SignalP"/>
    </source>
</evidence>
<feature type="signal peptide" evidence="1">
    <location>
        <begin position="1"/>
        <end position="19"/>
    </location>
</feature>
<dbReference type="EMBL" id="JAEPRQ010000007">
    <property type="protein sequence ID" value="MBK4217388.1"/>
    <property type="molecule type" value="Genomic_DNA"/>
</dbReference>
<keyword evidence="3" id="KW-1185">Reference proteome</keyword>
<evidence type="ECO:0000313" key="2">
    <source>
        <dbReference type="EMBL" id="MBK4217388.1"/>
    </source>
</evidence>
<reference evidence="2" key="1">
    <citation type="submission" date="2021-01" db="EMBL/GenBank/DDBJ databases">
        <title>Paracoccus amoyensis sp. nov., isolated from the surface seawater along the coast of Xiamen Island, China.</title>
        <authorList>
            <person name="Lyu L."/>
        </authorList>
    </citation>
    <scope>NUCLEOTIDE SEQUENCE</scope>
    <source>
        <strain evidence="2">MJ17</strain>
    </source>
</reference>
<keyword evidence="1" id="KW-0732">Signal</keyword>
<comment type="caution">
    <text evidence="2">The sequence shown here is derived from an EMBL/GenBank/DDBJ whole genome shotgun (WGS) entry which is preliminary data.</text>
</comment>
<name>A0A934SGW1_9RHOB</name>
<organism evidence="2 3">
    <name type="scientific">Paracoccus caeni</name>
    <dbReference type="NCBI Taxonomy" id="657651"/>
    <lineage>
        <taxon>Bacteria</taxon>
        <taxon>Pseudomonadati</taxon>
        <taxon>Pseudomonadota</taxon>
        <taxon>Alphaproteobacteria</taxon>
        <taxon>Rhodobacterales</taxon>
        <taxon>Paracoccaceae</taxon>
        <taxon>Paracoccus</taxon>
    </lineage>
</organism>
<dbReference type="Proteomes" id="UP000640485">
    <property type="component" value="Unassembled WGS sequence"/>
</dbReference>
<dbReference type="RefSeq" id="WP_200688111.1">
    <property type="nucleotide sequence ID" value="NZ_JAEPRQ010000007.1"/>
</dbReference>
<gene>
    <name evidence="2" type="ORF">JJJ17_15780</name>
</gene>
<evidence type="ECO:0000313" key="3">
    <source>
        <dbReference type="Proteomes" id="UP000640485"/>
    </source>
</evidence>
<feature type="chain" id="PRO_5037244482" evidence="1">
    <location>
        <begin position="20"/>
        <end position="185"/>
    </location>
</feature>
<proteinExistence type="predicted"/>